<dbReference type="Gene3D" id="2.60.40.1220">
    <property type="match status" value="5"/>
</dbReference>
<evidence type="ECO:0000259" key="3">
    <source>
        <dbReference type="Pfam" id="PF13205"/>
    </source>
</evidence>
<feature type="domain" description="SbsA Ig-like" evidence="3">
    <location>
        <begin position="426"/>
        <end position="523"/>
    </location>
</feature>
<keyword evidence="5" id="KW-1185">Reference proteome</keyword>
<dbReference type="InterPro" id="IPR014755">
    <property type="entry name" value="Cu-Rt/internalin_Ig-like"/>
</dbReference>
<feature type="chain" id="PRO_5040973848" evidence="2">
    <location>
        <begin position="25"/>
        <end position="1050"/>
    </location>
</feature>
<feature type="signal peptide" evidence="2">
    <location>
        <begin position="1"/>
        <end position="24"/>
    </location>
</feature>
<dbReference type="Gene3D" id="2.60.40.1080">
    <property type="match status" value="2"/>
</dbReference>
<proteinExistence type="predicted"/>
<dbReference type="InterPro" id="IPR032812">
    <property type="entry name" value="SbsA_Ig"/>
</dbReference>
<name>A0A9X3TP36_9BACL</name>
<evidence type="ECO:0000256" key="2">
    <source>
        <dbReference type="SAM" id="SignalP"/>
    </source>
</evidence>
<comment type="caution">
    <text evidence="4">The sequence shown here is derived from an EMBL/GenBank/DDBJ whole genome shotgun (WGS) entry which is preliminary data.</text>
</comment>
<dbReference type="Pfam" id="PF17963">
    <property type="entry name" value="Big_9"/>
    <property type="match status" value="1"/>
</dbReference>
<protein>
    <submittedName>
        <fullName evidence="4">Ig-like domain-containing protein</fullName>
    </submittedName>
</protein>
<organism evidence="4 5">
    <name type="scientific">Brevibacillus thermoruber</name>
    <dbReference type="NCBI Taxonomy" id="33942"/>
    <lineage>
        <taxon>Bacteria</taxon>
        <taxon>Bacillati</taxon>
        <taxon>Bacillota</taxon>
        <taxon>Bacilli</taxon>
        <taxon>Bacillales</taxon>
        <taxon>Paenibacillaceae</taxon>
        <taxon>Brevibacillus</taxon>
    </lineage>
</organism>
<dbReference type="Proteomes" id="UP001151071">
    <property type="component" value="Unassembled WGS sequence"/>
</dbReference>
<reference evidence="4" key="1">
    <citation type="submission" date="2022-12" db="EMBL/GenBank/DDBJ databases">
        <title>Draft genome sequence of the thermophilic strain Brevibacillus thermoruber HT42, isolated from Los Humeros, Puebla, Mexico, with biotechnological potential.</title>
        <authorList>
            <person name="Lara Sanchez J."/>
            <person name="Solis Palacios R."/>
            <person name="Bustos Baena A.S."/>
            <person name="Ruz Baez A.E."/>
            <person name="Espinosa Luna G."/>
            <person name="Oliart Ros R.M."/>
        </authorList>
    </citation>
    <scope>NUCLEOTIDE SEQUENCE</scope>
    <source>
        <strain evidence="4">HT42</strain>
    </source>
</reference>
<gene>
    <name evidence="4" type="ORF">O3V59_07090</name>
</gene>
<accession>A0A9X3TP36</accession>
<dbReference type="RefSeq" id="WP_271139796.1">
    <property type="nucleotide sequence ID" value="NZ_JAPYYP010000006.1"/>
</dbReference>
<evidence type="ECO:0000313" key="5">
    <source>
        <dbReference type="Proteomes" id="UP001151071"/>
    </source>
</evidence>
<evidence type="ECO:0000256" key="1">
    <source>
        <dbReference type="ARBA" id="ARBA00022729"/>
    </source>
</evidence>
<keyword evidence="1 2" id="KW-0732">Signal</keyword>
<dbReference type="EMBL" id="JAPYYP010000006">
    <property type="protein sequence ID" value="MDA5108119.1"/>
    <property type="molecule type" value="Genomic_DNA"/>
</dbReference>
<dbReference type="AlphaFoldDB" id="A0A9X3TP36"/>
<dbReference type="Pfam" id="PF13205">
    <property type="entry name" value="Big_5"/>
    <property type="match status" value="1"/>
</dbReference>
<evidence type="ECO:0000313" key="4">
    <source>
        <dbReference type="EMBL" id="MDA5108119.1"/>
    </source>
</evidence>
<sequence>MNKKLVLSVLSTAVVASMAASAMAKPNAGFYVGGNVDKYYSIDAFINHLDTALDEILDNLDSTTFVDENGKAAPFLSALNAQTEEELNAVTESARLDHFEKNPYTIVDGTGSYNPEEDEDLLPPVDGGELKVESVSAINASQIEVKFGAAVEKKSAEAPDNYSLESYVGTKTPKLVDSKTVVLTLDPAAVASLQQETKTLTVANIKSATDATKKIPNFSGKVSFLDLTVPQAVEAKLIGPGKVQVFFSEPVQADAGKVGFLVDGGQYSVTVEKYDAATKSVILQTGSLTLGNHTITVNPDGDKAVKDGAGLYVAKTDVPLTVAEDTTAPVLVSGTVNSQTEVVLTFDEPITGLSKEAVYHTANIPAYQATSVEPVEGTNDKQWKVTFSNPLPTGTLTLYVAKEAVQDNFGNKNSQILSTTVSVVADTTKPSVTELKVVSAKSVTLAFSEDVVGADSKANYKVTDKDGKLVAGYSVSYNQEEKKATINFSPALKEGATYNIEVTGIKDKAVVPNEMDTFTTSFTVADTTAPVVSENGLYDKQARKITIFFSEAMNGTDLLDKSKYTLAAGTTQVELPADAVPVVGPNNTSVSITLPAEVKDRNGNNIVDQIDKVIVGQLRDLAGNKTAKVYTDVSLGVAAGQLTSDNVVEGSATTVDSRTVQFALNKPLKSIVASDFVVGDKKVEFAKYENKTLADGKTYGSVVTLQVAAKDAWNTDFTPEIKTASVTKSESVYGDKFAADATLASDVADGVAPALADANKDGKTDYALKVGSKGVESVTVSFTEALKQSTVSVEDFEVPGYSVADVKLVENNTKVEIVLNPAAERGTSFKVRFVGSVSDTAGNVFAGNGAEITISAEDNPVNKAPVAKTGLDQTVVEGAPAIVLSAGDLATDADQDTLTLANPTSDDTAVATVALNGNGELEITPVAAGMANISVEVTDGTDTITVTFTVTVDPAAPVNNPPTGSVADQSEATGTGPWTIDLAAAITDPDGDTITFSNAGSSDTGVATVSLTGSTLTVTEVGQGTTTITVDYDDGKGGTGTLTFDFTITP</sequence>